<evidence type="ECO:0000259" key="12">
    <source>
        <dbReference type="PROSITE" id="PS50885"/>
    </source>
</evidence>
<evidence type="ECO:0000256" key="10">
    <source>
        <dbReference type="SAM" id="Phobius"/>
    </source>
</evidence>
<proteinExistence type="predicted"/>
<dbReference type="EMBL" id="JBHLTL010000006">
    <property type="protein sequence ID" value="MFC0590074.1"/>
    <property type="molecule type" value="Genomic_DNA"/>
</dbReference>
<dbReference type="RefSeq" id="WP_379481524.1">
    <property type="nucleotide sequence ID" value="NZ_JBHLTL010000006.1"/>
</dbReference>
<evidence type="ECO:0000256" key="1">
    <source>
        <dbReference type="ARBA" id="ARBA00000085"/>
    </source>
</evidence>
<dbReference type="InterPro" id="IPR050980">
    <property type="entry name" value="2C_sensor_his_kinase"/>
</dbReference>
<dbReference type="SUPFAM" id="SSF55874">
    <property type="entry name" value="ATPase domain of HSP90 chaperone/DNA topoisomerase II/histidine kinase"/>
    <property type="match status" value="1"/>
</dbReference>
<evidence type="ECO:0000256" key="2">
    <source>
        <dbReference type="ARBA" id="ARBA00004651"/>
    </source>
</evidence>
<dbReference type="InterPro" id="IPR003661">
    <property type="entry name" value="HisK_dim/P_dom"/>
</dbReference>
<dbReference type="PROSITE" id="PS50885">
    <property type="entry name" value="HAMP"/>
    <property type="match status" value="1"/>
</dbReference>
<keyword evidence="10" id="KW-0812">Transmembrane</keyword>
<dbReference type="PANTHER" id="PTHR44936:SF10">
    <property type="entry name" value="SENSOR PROTEIN RSTB"/>
    <property type="match status" value="1"/>
</dbReference>
<dbReference type="CDD" id="cd00082">
    <property type="entry name" value="HisKA"/>
    <property type="match status" value="1"/>
</dbReference>
<gene>
    <name evidence="13" type="ORF">ACFFF7_11665</name>
</gene>
<evidence type="ECO:0000313" key="13">
    <source>
        <dbReference type="EMBL" id="MFC0590074.1"/>
    </source>
</evidence>
<evidence type="ECO:0000256" key="5">
    <source>
        <dbReference type="ARBA" id="ARBA00022553"/>
    </source>
</evidence>
<evidence type="ECO:0000259" key="11">
    <source>
        <dbReference type="PROSITE" id="PS50109"/>
    </source>
</evidence>
<dbReference type="InterPro" id="IPR036097">
    <property type="entry name" value="HisK_dim/P_sf"/>
</dbReference>
<dbReference type="Proteomes" id="UP001589943">
    <property type="component" value="Unassembled WGS sequence"/>
</dbReference>
<comment type="catalytic activity">
    <reaction evidence="1">
        <text>ATP + protein L-histidine = ADP + protein N-phospho-L-histidine.</text>
        <dbReference type="EC" id="2.7.13.3"/>
    </reaction>
</comment>
<dbReference type="PROSITE" id="PS50109">
    <property type="entry name" value="HIS_KIN"/>
    <property type="match status" value="1"/>
</dbReference>
<dbReference type="InterPro" id="IPR003594">
    <property type="entry name" value="HATPase_dom"/>
</dbReference>
<dbReference type="SMART" id="SM00388">
    <property type="entry name" value="HisKA"/>
    <property type="match status" value="1"/>
</dbReference>
<dbReference type="Pfam" id="PF02518">
    <property type="entry name" value="HATPase_c"/>
    <property type="match status" value="1"/>
</dbReference>
<dbReference type="PANTHER" id="PTHR44936">
    <property type="entry name" value="SENSOR PROTEIN CREC"/>
    <property type="match status" value="1"/>
</dbReference>
<dbReference type="PRINTS" id="PR00344">
    <property type="entry name" value="BCTRLSENSOR"/>
</dbReference>
<feature type="domain" description="HAMP" evidence="12">
    <location>
        <begin position="206"/>
        <end position="259"/>
    </location>
</feature>
<dbReference type="SMART" id="SM00387">
    <property type="entry name" value="HATPase_c"/>
    <property type="match status" value="1"/>
</dbReference>
<reference evidence="13 14" key="1">
    <citation type="submission" date="2024-09" db="EMBL/GenBank/DDBJ databases">
        <authorList>
            <person name="Sun Q."/>
            <person name="Mori K."/>
        </authorList>
    </citation>
    <scope>NUCLEOTIDE SEQUENCE [LARGE SCALE GENOMIC DNA]</scope>
    <source>
        <strain evidence="13 14">NCAIM B.02537</strain>
    </source>
</reference>
<dbReference type="Gene3D" id="1.10.287.130">
    <property type="match status" value="1"/>
</dbReference>
<evidence type="ECO:0000256" key="9">
    <source>
        <dbReference type="ARBA" id="ARBA00022840"/>
    </source>
</evidence>
<keyword evidence="14" id="KW-1185">Reference proteome</keyword>
<comment type="caution">
    <text evidence="13">The sequence shown here is derived from an EMBL/GenBank/DDBJ whole genome shotgun (WGS) entry which is preliminary data.</text>
</comment>
<protein>
    <recommendedName>
        <fullName evidence="3">histidine kinase</fullName>
        <ecNumber evidence="3">2.7.13.3</ecNumber>
    </recommendedName>
</protein>
<evidence type="ECO:0000256" key="3">
    <source>
        <dbReference type="ARBA" id="ARBA00012438"/>
    </source>
</evidence>
<dbReference type="EC" id="2.7.13.3" evidence="3"/>
<feature type="transmembrane region" description="Helical" evidence="10">
    <location>
        <begin position="191"/>
        <end position="208"/>
    </location>
</feature>
<dbReference type="InterPro" id="IPR004358">
    <property type="entry name" value="Sig_transdc_His_kin-like_C"/>
</dbReference>
<accession>A0ABV6PJR3</accession>
<dbReference type="InterPro" id="IPR036890">
    <property type="entry name" value="HATPase_C_sf"/>
</dbReference>
<keyword evidence="6" id="KW-0808">Transferase</keyword>
<comment type="subcellular location">
    <subcellularLocation>
        <location evidence="2">Cell membrane</location>
        <topology evidence="2">Multi-pass membrane protein</topology>
    </subcellularLocation>
</comment>
<dbReference type="Gene3D" id="3.30.565.10">
    <property type="entry name" value="Histidine kinase-like ATPase, C-terminal domain"/>
    <property type="match status" value="1"/>
</dbReference>
<dbReference type="InterPro" id="IPR003660">
    <property type="entry name" value="HAMP_dom"/>
</dbReference>
<evidence type="ECO:0000256" key="6">
    <source>
        <dbReference type="ARBA" id="ARBA00022679"/>
    </source>
</evidence>
<evidence type="ECO:0000256" key="8">
    <source>
        <dbReference type="ARBA" id="ARBA00022777"/>
    </source>
</evidence>
<keyword evidence="5" id="KW-0597">Phosphoprotein</keyword>
<organism evidence="13 14">
    <name type="scientific">Novosphingobium aquiterrae</name>
    <dbReference type="NCBI Taxonomy" id="624388"/>
    <lineage>
        <taxon>Bacteria</taxon>
        <taxon>Pseudomonadati</taxon>
        <taxon>Pseudomonadota</taxon>
        <taxon>Alphaproteobacteria</taxon>
        <taxon>Sphingomonadales</taxon>
        <taxon>Sphingomonadaceae</taxon>
        <taxon>Novosphingobium</taxon>
    </lineage>
</organism>
<keyword evidence="10" id="KW-0472">Membrane</keyword>
<dbReference type="CDD" id="cd00075">
    <property type="entry name" value="HATPase"/>
    <property type="match status" value="1"/>
</dbReference>
<dbReference type="SUPFAM" id="SSF47384">
    <property type="entry name" value="Homodimeric domain of signal transducing histidine kinase"/>
    <property type="match status" value="1"/>
</dbReference>
<dbReference type="GO" id="GO:0016301">
    <property type="term" value="F:kinase activity"/>
    <property type="evidence" value="ECO:0007669"/>
    <property type="project" value="UniProtKB-KW"/>
</dbReference>
<keyword evidence="9" id="KW-0067">ATP-binding</keyword>
<dbReference type="InterPro" id="IPR005467">
    <property type="entry name" value="His_kinase_dom"/>
</dbReference>
<keyword evidence="7" id="KW-0547">Nucleotide-binding</keyword>
<feature type="domain" description="Histidine kinase" evidence="11">
    <location>
        <begin position="267"/>
        <end position="470"/>
    </location>
</feature>
<evidence type="ECO:0000256" key="4">
    <source>
        <dbReference type="ARBA" id="ARBA00022475"/>
    </source>
</evidence>
<sequence>MPANPLRRLWPRSLQGQLLLAVALALLLAQAISATLLYSAQNDRRNAALVHTAAMRLLPVARGDVALIPEDSPITRTRPRGMRLQVADAVAMLPTDRRDAESEAELRRVLTEQGIDFADVRVIHRAFVDDLPAQRRLDERRRLRPDRRLLKPDRVMLAAVRMDNNPRWLIARVLVPAAGFRPGLTLVGQTLLLYGLLVGVIALILGRLTRPLQALTLRTEQFATTRDTQGQLAPQGPDDMRRLITAHNAMEGRIASLLDEKDVMLGAIGHDLKTPLAALRVRIEGVEDEGERSRMAATIEDIVRTLDDILSLARVGRPSDPREPTDLTALIGQVAEEFEDLGEAVEFTPVQRIVLNVRPTWLRRAVRNLVANALRYGKTARIALTRDNDDIVIRIGDDGPGIAEEHIGRMQEAFVRGDPSRNSATGGAGLGLALARAIAEQHGGRLELTNRPAATGAIAGLTATIRLPAA</sequence>
<keyword evidence="8 13" id="KW-0418">Kinase</keyword>
<name>A0ABV6PJR3_9SPHN</name>
<keyword evidence="10" id="KW-1133">Transmembrane helix</keyword>
<keyword evidence="4" id="KW-1003">Cell membrane</keyword>
<evidence type="ECO:0000313" key="14">
    <source>
        <dbReference type="Proteomes" id="UP001589943"/>
    </source>
</evidence>
<evidence type="ECO:0000256" key="7">
    <source>
        <dbReference type="ARBA" id="ARBA00022741"/>
    </source>
</evidence>